<evidence type="ECO:0000313" key="3">
    <source>
        <dbReference type="EMBL" id="TEB22896.1"/>
    </source>
</evidence>
<feature type="coiled-coil region" evidence="1">
    <location>
        <begin position="65"/>
        <end position="113"/>
    </location>
</feature>
<proteinExistence type="predicted"/>
<gene>
    <name evidence="3" type="ORF">FA13DRAFT_1798480</name>
</gene>
<evidence type="ECO:0000256" key="1">
    <source>
        <dbReference type="SAM" id="Coils"/>
    </source>
</evidence>
<keyword evidence="1" id="KW-0175">Coiled coil</keyword>
<keyword evidence="4" id="KW-1185">Reference proteome</keyword>
<feature type="compositionally biased region" description="Basic and acidic residues" evidence="2">
    <location>
        <begin position="237"/>
        <end position="248"/>
    </location>
</feature>
<evidence type="ECO:0000256" key="2">
    <source>
        <dbReference type="SAM" id="MobiDB-lite"/>
    </source>
</evidence>
<comment type="caution">
    <text evidence="3">The sequence shown here is derived from an EMBL/GenBank/DDBJ whole genome shotgun (WGS) entry which is preliminary data.</text>
</comment>
<organism evidence="3 4">
    <name type="scientific">Coprinellus micaceus</name>
    <name type="common">Glistening ink-cap mushroom</name>
    <name type="synonym">Coprinus micaceus</name>
    <dbReference type="NCBI Taxonomy" id="71717"/>
    <lineage>
        <taxon>Eukaryota</taxon>
        <taxon>Fungi</taxon>
        <taxon>Dikarya</taxon>
        <taxon>Basidiomycota</taxon>
        <taxon>Agaricomycotina</taxon>
        <taxon>Agaricomycetes</taxon>
        <taxon>Agaricomycetidae</taxon>
        <taxon>Agaricales</taxon>
        <taxon>Agaricineae</taxon>
        <taxon>Psathyrellaceae</taxon>
        <taxon>Coprinellus</taxon>
    </lineage>
</organism>
<name>A0A4Y7SM18_COPMI</name>
<dbReference type="Proteomes" id="UP000298030">
    <property type="component" value="Unassembled WGS sequence"/>
</dbReference>
<dbReference type="AlphaFoldDB" id="A0A4Y7SM18"/>
<feature type="region of interest" description="Disordered" evidence="2">
    <location>
        <begin position="231"/>
        <end position="255"/>
    </location>
</feature>
<sequence length="334" mass="36693">MVVTFPPTIPSLALIFFGASLSYPIHRSLLKIRLSASQTRAWKTSLEMGLAAWVKEDTSDLGVELEGLRGEVRNLRREKDVLNGEVRCLVRTKENVEAQILERNAELLQIESQWDSDPGRFGLMGAFAPICQDSSSKLAPRASGQQDAIDLRIQTLTQDKKDLETLNRALTDRLSESMRHLRNAQANSCSTCSLRSSTTSLPPPFVDKFEHEYDEPPGWSEVTQSCYMPENLPPNPDRNRRQIAHDASPEGGEAPGGLVGVGDVDLLDSIICVVDGHPDLSPIASANSRNKLEGNNIVTVPGDSGLGDFCLPDSYFDIDYPETVDCSPVPTFLL</sequence>
<reference evidence="3 4" key="1">
    <citation type="journal article" date="2019" name="Nat. Ecol. Evol.">
        <title>Megaphylogeny resolves global patterns of mushroom evolution.</title>
        <authorList>
            <person name="Varga T."/>
            <person name="Krizsan K."/>
            <person name="Foldi C."/>
            <person name="Dima B."/>
            <person name="Sanchez-Garcia M."/>
            <person name="Sanchez-Ramirez S."/>
            <person name="Szollosi G.J."/>
            <person name="Szarkandi J.G."/>
            <person name="Papp V."/>
            <person name="Albert L."/>
            <person name="Andreopoulos W."/>
            <person name="Angelini C."/>
            <person name="Antonin V."/>
            <person name="Barry K.W."/>
            <person name="Bougher N.L."/>
            <person name="Buchanan P."/>
            <person name="Buyck B."/>
            <person name="Bense V."/>
            <person name="Catcheside P."/>
            <person name="Chovatia M."/>
            <person name="Cooper J."/>
            <person name="Damon W."/>
            <person name="Desjardin D."/>
            <person name="Finy P."/>
            <person name="Geml J."/>
            <person name="Haridas S."/>
            <person name="Hughes K."/>
            <person name="Justo A."/>
            <person name="Karasinski D."/>
            <person name="Kautmanova I."/>
            <person name="Kiss B."/>
            <person name="Kocsube S."/>
            <person name="Kotiranta H."/>
            <person name="LaButti K.M."/>
            <person name="Lechner B.E."/>
            <person name="Liimatainen K."/>
            <person name="Lipzen A."/>
            <person name="Lukacs Z."/>
            <person name="Mihaltcheva S."/>
            <person name="Morgado L.N."/>
            <person name="Niskanen T."/>
            <person name="Noordeloos M.E."/>
            <person name="Ohm R.A."/>
            <person name="Ortiz-Santana B."/>
            <person name="Ovrebo C."/>
            <person name="Racz N."/>
            <person name="Riley R."/>
            <person name="Savchenko A."/>
            <person name="Shiryaev A."/>
            <person name="Soop K."/>
            <person name="Spirin V."/>
            <person name="Szebenyi C."/>
            <person name="Tomsovsky M."/>
            <person name="Tulloss R.E."/>
            <person name="Uehling J."/>
            <person name="Grigoriev I.V."/>
            <person name="Vagvolgyi C."/>
            <person name="Papp T."/>
            <person name="Martin F.M."/>
            <person name="Miettinen O."/>
            <person name="Hibbett D.S."/>
            <person name="Nagy L.G."/>
        </authorList>
    </citation>
    <scope>NUCLEOTIDE SEQUENCE [LARGE SCALE GENOMIC DNA]</scope>
    <source>
        <strain evidence="3 4">FP101781</strain>
    </source>
</reference>
<dbReference type="EMBL" id="QPFP01000084">
    <property type="protein sequence ID" value="TEB22896.1"/>
    <property type="molecule type" value="Genomic_DNA"/>
</dbReference>
<accession>A0A4Y7SM18</accession>
<protein>
    <submittedName>
        <fullName evidence="3">Uncharacterized protein</fullName>
    </submittedName>
</protein>
<feature type="coiled-coil region" evidence="1">
    <location>
        <begin position="153"/>
        <end position="187"/>
    </location>
</feature>
<evidence type="ECO:0000313" key="4">
    <source>
        <dbReference type="Proteomes" id="UP000298030"/>
    </source>
</evidence>